<dbReference type="InterPro" id="IPR005183">
    <property type="entry name" value="DUF305_CopM-like"/>
</dbReference>
<reference evidence="3 4" key="1">
    <citation type="submission" date="2019-06" db="EMBL/GenBank/DDBJ databases">
        <title>YIM 131921 draft genome.</title>
        <authorList>
            <person name="Jiang L."/>
        </authorList>
    </citation>
    <scope>NUCLEOTIDE SEQUENCE [LARGE SCALE GENOMIC DNA]</scope>
    <source>
        <strain evidence="3 4">YIM 131921</strain>
    </source>
</reference>
<dbReference type="Pfam" id="PF03713">
    <property type="entry name" value="DUF305"/>
    <property type="match status" value="1"/>
</dbReference>
<dbReference type="Proteomes" id="UP000305887">
    <property type="component" value="Unassembled WGS sequence"/>
</dbReference>
<dbReference type="InterPro" id="IPR012347">
    <property type="entry name" value="Ferritin-like"/>
</dbReference>
<dbReference type="AlphaFoldDB" id="A0A5C4MJL2"/>
<dbReference type="PANTHER" id="PTHR36933:SF1">
    <property type="entry name" value="SLL0788 PROTEIN"/>
    <property type="match status" value="1"/>
</dbReference>
<feature type="signal peptide" evidence="1">
    <location>
        <begin position="1"/>
        <end position="22"/>
    </location>
</feature>
<dbReference type="OrthoDB" id="517560at2"/>
<accession>A0A5C4MJL2</accession>
<evidence type="ECO:0000256" key="1">
    <source>
        <dbReference type="SAM" id="SignalP"/>
    </source>
</evidence>
<dbReference type="RefSeq" id="WP_139078922.1">
    <property type="nucleotide sequence ID" value="NZ_VDFU01000047.1"/>
</dbReference>
<name>A0A5C4MJL2_9RHOB</name>
<dbReference type="EMBL" id="VDFU01000047">
    <property type="protein sequence ID" value="TNC45306.1"/>
    <property type="molecule type" value="Genomic_DNA"/>
</dbReference>
<organism evidence="3 4">
    <name type="scientific">Rubellimicrobium rubrum</name>
    <dbReference type="NCBI Taxonomy" id="2585369"/>
    <lineage>
        <taxon>Bacteria</taxon>
        <taxon>Pseudomonadati</taxon>
        <taxon>Pseudomonadota</taxon>
        <taxon>Alphaproteobacteria</taxon>
        <taxon>Rhodobacterales</taxon>
        <taxon>Roseobacteraceae</taxon>
        <taxon>Rubellimicrobium</taxon>
    </lineage>
</organism>
<dbReference type="PANTHER" id="PTHR36933">
    <property type="entry name" value="SLL0788 PROTEIN"/>
    <property type="match status" value="1"/>
</dbReference>
<sequence>MKTIAPLLAATVLAASAGIALAQEAESDPMAGMDHGGMAMGQMMDAMDAMMAAMPAESTGMADADFLLMMIPHHQSAIDMARVELEHGTDEETRAMAQAIIDTQEKEIAAMHAMLERMGVEPPAATE</sequence>
<feature type="domain" description="DUF305" evidence="2">
    <location>
        <begin position="27"/>
        <end position="115"/>
    </location>
</feature>
<proteinExistence type="predicted"/>
<evidence type="ECO:0000313" key="3">
    <source>
        <dbReference type="EMBL" id="TNC45306.1"/>
    </source>
</evidence>
<gene>
    <name evidence="3" type="ORF">FHG66_20070</name>
</gene>
<evidence type="ECO:0000259" key="2">
    <source>
        <dbReference type="Pfam" id="PF03713"/>
    </source>
</evidence>
<keyword evidence="4" id="KW-1185">Reference proteome</keyword>
<protein>
    <submittedName>
        <fullName evidence="3">DUF305 domain-containing protein</fullName>
    </submittedName>
</protein>
<evidence type="ECO:0000313" key="4">
    <source>
        <dbReference type="Proteomes" id="UP000305887"/>
    </source>
</evidence>
<feature type="chain" id="PRO_5022808672" evidence="1">
    <location>
        <begin position="23"/>
        <end position="127"/>
    </location>
</feature>
<keyword evidence="1" id="KW-0732">Signal</keyword>
<comment type="caution">
    <text evidence="3">The sequence shown here is derived from an EMBL/GenBank/DDBJ whole genome shotgun (WGS) entry which is preliminary data.</text>
</comment>
<dbReference type="Gene3D" id="1.20.1260.10">
    <property type="match status" value="1"/>
</dbReference>